<dbReference type="Pfam" id="PF01152">
    <property type="entry name" value="Bac_globin"/>
    <property type="match status" value="1"/>
</dbReference>
<keyword evidence="3" id="KW-0479">Metal-binding</keyword>
<dbReference type="InterPro" id="IPR001486">
    <property type="entry name" value="Hemoglobin_trunc"/>
</dbReference>
<dbReference type="GO" id="GO:0019825">
    <property type="term" value="F:oxygen binding"/>
    <property type="evidence" value="ECO:0007669"/>
    <property type="project" value="InterPro"/>
</dbReference>
<gene>
    <name evidence="5" type="ORF">B7Z12_02350</name>
</gene>
<dbReference type="InterPro" id="IPR012292">
    <property type="entry name" value="Globin/Proto"/>
</dbReference>
<proteinExistence type="predicted"/>
<sequence>MTEAAQQTAFDQIGGAAPVAAMVNAFYDLMDTDPAYARLRAIHAQDLTPMRASLAGFITGWLGGPRDWFVQRPGVCMMSLHRAMPIDAELGRQWVEAMTRAMAQAGVEPDMAEALREVFGRMSANMATV</sequence>
<dbReference type="EMBL" id="NCDQ01000021">
    <property type="protein sequence ID" value="OYX05840.1"/>
    <property type="molecule type" value="Genomic_DNA"/>
</dbReference>
<keyword evidence="1" id="KW-0813">Transport</keyword>
<dbReference type="AlphaFoldDB" id="A0A258DCY5"/>
<comment type="caution">
    <text evidence="5">The sequence shown here is derived from an EMBL/GenBank/DDBJ whole genome shotgun (WGS) entry which is preliminary data.</text>
</comment>
<evidence type="ECO:0000256" key="4">
    <source>
        <dbReference type="ARBA" id="ARBA00023004"/>
    </source>
</evidence>
<dbReference type="SUPFAM" id="SSF46458">
    <property type="entry name" value="Globin-like"/>
    <property type="match status" value="1"/>
</dbReference>
<dbReference type="Proteomes" id="UP000215616">
    <property type="component" value="Unassembled WGS sequence"/>
</dbReference>
<protein>
    <submittedName>
        <fullName evidence="5">Globin</fullName>
    </submittedName>
</protein>
<reference evidence="5 6" key="1">
    <citation type="submission" date="2017-03" db="EMBL/GenBank/DDBJ databases">
        <title>Lifting the veil on microbial sulfur biogeochemistry in mining wastewaters.</title>
        <authorList>
            <person name="Kantor R.S."/>
            <person name="Colenbrander Nelson T."/>
            <person name="Marshall S."/>
            <person name="Bennett D."/>
            <person name="Apte S."/>
            <person name="Camacho D."/>
            <person name="Thomas B.C."/>
            <person name="Warren L.A."/>
            <person name="Banfield J.F."/>
        </authorList>
    </citation>
    <scope>NUCLEOTIDE SEQUENCE [LARGE SCALE GENOMIC DNA]</scope>
    <source>
        <strain evidence="5">32-67-7</strain>
    </source>
</reference>
<dbReference type="CDD" id="cd14773">
    <property type="entry name" value="TrHb2_PhHbO-like_O"/>
    <property type="match status" value="1"/>
</dbReference>
<evidence type="ECO:0000313" key="5">
    <source>
        <dbReference type="EMBL" id="OYX05840.1"/>
    </source>
</evidence>
<evidence type="ECO:0000313" key="6">
    <source>
        <dbReference type="Proteomes" id="UP000215616"/>
    </source>
</evidence>
<dbReference type="InterPro" id="IPR009050">
    <property type="entry name" value="Globin-like_sf"/>
</dbReference>
<accession>A0A258DCY5</accession>
<evidence type="ECO:0000256" key="3">
    <source>
        <dbReference type="ARBA" id="ARBA00022723"/>
    </source>
</evidence>
<dbReference type="GO" id="GO:0046872">
    <property type="term" value="F:metal ion binding"/>
    <property type="evidence" value="ECO:0007669"/>
    <property type="project" value="UniProtKB-KW"/>
</dbReference>
<name>A0A258DCY5_CAUVI</name>
<keyword evidence="4" id="KW-0408">Iron</keyword>
<evidence type="ECO:0000256" key="2">
    <source>
        <dbReference type="ARBA" id="ARBA00022617"/>
    </source>
</evidence>
<keyword evidence="2" id="KW-0349">Heme</keyword>
<organism evidence="5 6">
    <name type="scientific">Caulobacter vibrioides</name>
    <name type="common">Caulobacter crescentus</name>
    <dbReference type="NCBI Taxonomy" id="155892"/>
    <lineage>
        <taxon>Bacteria</taxon>
        <taxon>Pseudomonadati</taxon>
        <taxon>Pseudomonadota</taxon>
        <taxon>Alphaproteobacteria</taxon>
        <taxon>Caulobacterales</taxon>
        <taxon>Caulobacteraceae</taxon>
        <taxon>Caulobacter</taxon>
    </lineage>
</organism>
<evidence type="ECO:0000256" key="1">
    <source>
        <dbReference type="ARBA" id="ARBA00022448"/>
    </source>
</evidence>
<dbReference type="Gene3D" id="1.10.490.10">
    <property type="entry name" value="Globins"/>
    <property type="match status" value="1"/>
</dbReference>
<dbReference type="GO" id="GO:0020037">
    <property type="term" value="F:heme binding"/>
    <property type="evidence" value="ECO:0007669"/>
    <property type="project" value="InterPro"/>
</dbReference>